<protein>
    <submittedName>
        <fullName evidence="2">Uncharacterized protein</fullName>
    </submittedName>
</protein>
<proteinExistence type="predicted"/>
<reference evidence="2" key="2">
    <citation type="journal article" date="2021" name="World Allergy Organ. J.">
        <title>Chromosome-level assembly of Dermatophagoides farinae genome and transcriptome reveals two novel allergens Der f 37 and Der f 39.</title>
        <authorList>
            <person name="Chen J."/>
            <person name="Cai Z."/>
            <person name="Fan D."/>
            <person name="Hu J."/>
            <person name="Hou Y."/>
            <person name="He Y."/>
            <person name="Zhang Z."/>
            <person name="Zhao Z."/>
            <person name="Gao P."/>
            <person name="Hu W."/>
            <person name="Sun J."/>
            <person name="Li J."/>
            <person name="Ji K."/>
        </authorList>
    </citation>
    <scope>NUCLEOTIDE SEQUENCE</scope>
    <source>
        <strain evidence="2">JKM2019</strain>
    </source>
</reference>
<dbReference type="Proteomes" id="UP000828236">
    <property type="component" value="Unassembled WGS sequence"/>
</dbReference>
<dbReference type="EMBL" id="SDOV01000002">
    <property type="protein sequence ID" value="KAH7643820.1"/>
    <property type="molecule type" value="Genomic_DNA"/>
</dbReference>
<reference evidence="2" key="1">
    <citation type="submission" date="2020-06" db="EMBL/GenBank/DDBJ databases">
        <authorList>
            <person name="Ji K."/>
            <person name="Li J."/>
        </authorList>
    </citation>
    <scope>NUCLEOTIDE SEQUENCE</scope>
    <source>
        <strain evidence="2">JKM2019</strain>
        <tissue evidence="2">Whole body</tissue>
    </source>
</reference>
<organism evidence="2">
    <name type="scientific">Dermatophagoides farinae</name>
    <name type="common">American house dust mite</name>
    <dbReference type="NCBI Taxonomy" id="6954"/>
    <lineage>
        <taxon>Eukaryota</taxon>
        <taxon>Metazoa</taxon>
        <taxon>Ecdysozoa</taxon>
        <taxon>Arthropoda</taxon>
        <taxon>Chelicerata</taxon>
        <taxon>Arachnida</taxon>
        <taxon>Acari</taxon>
        <taxon>Acariformes</taxon>
        <taxon>Sarcoptiformes</taxon>
        <taxon>Astigmata</taxon>
        <taxon>Psoroptidia</taxon>
        <taxon>Analgoidea</taxon>
        <taxon>Pyroglyphidae</taxon>
        <taxon>Dermatophagoidinae</taxon>
        <taxon>Dermatophagoides</taxon>
    </lineage>
</organism>
<dbReference type="AlphaFoldDB" id="A0A9D4P644"/>
<sequence>MPVAKDKCICQICVCGRHNCADFQRNPLILDSGGKVKNSHQSIDDDDDDDNNATIELPIIIESNQENVSSPSVLALGTSLLNRFNDSLDKNLIEKTTTTKRTKLIRHKRSNHTNSDQILVPIIIDETDNEMKSTNDEQQQQQQQQQQQKSSRK</sequence>
<feature type="region of interest" description="Disordered" evidence="1">
    <location>
        <begin position="126"/>
        <end position="153"/>
    </location>
</feature>
<accession>A0A9D4P644</accession>
<gene>
    <name evidence="2" type="ORF">HUG17_6182</name>
</gene>
<feature type="compositionally biased region" description="Low complexity" evidence="1">
    <location>
        <begin position="138"/>
        <end position="153"/>
    </location>
</feature>
<comment type="caution">
    <text evidence="2">The sequence shown here is derived from an EMBL/GenBank/DDBJ whole genome shotgun (WGS) entry which is preliminary data.</text>
</comment>
<evidence type="ECO:0000313" key="2">
    <source>
        <dbReference type="EMBL" id="KAH7643820.1"/>
    </source>
</evidence>
<name>A0A9D4P644_DERFA</name>
<evidence type="ECO:0000256" key="1">
    <source>
        <dbReference type="SAM" id="MobiDB-lite"/>
    </source>
</evidence>